<dbReference type="Gene3D" id="3.30.9.10">
    <property type="entry name" value="D-Amino Acid Oxidase, subunit A, domain 2"/>
    <property type="match status" value="1"/>
</dbReference>
<proteinExistence type="predicted"/>
<dbReference type="PANTHER" id="PTHR13847">
    <property type="entry name" value="SARCOSINE DEHYDROGENASE-RELATED"/>
    <property type="match status" value="1"/>
</dbReference>
<keyword evidence="4" id="KW-1185">Reference proteome</keyword>
<dbReference type="GO" id="GO:0016491">
    <property type="term" value="F:oxidoreductase activity"/>
    <property type="evidence" value="ECO:0007669"/>
    <property type="project" value="UniProtKB-KW"/>
</dbReference>
<accession>A0A316A7L9</accession>
<reference evidence="3 4" key="1">
    <citation type="submission" date="2018-03" db="EMBL/GenBank/DDBJ databases">
        <title>Genomic Encyclopedia of Archaeal and Bacterial Type Strains, Phase II (KMG-II): from individual species to whole genera.</title>
        <authorList>
            <person name="Goeker M."/>
        </authorList>
    </citation>
    <scope>NUCLEOTIDE SEQUENCE [LARGE SCALE GENOMIC DNA]</scope>
    <source>
        <strain evidence="3 4">DSM 44889</strain>
    </source>
</reference>
<dbReference type="SUPFAM" id="SSF51905">
    <property type="entry name" value="FAD/NAD(P)-binding domain"/>
    <property type="match status" value="1"/>
</dbReference>
<dbReference type="Pfam" id="PF01266">
    <property type="entry name" value="DAO"/>
    <property type="match status" value="1"/>
</dbReference>
<gene>
    <name evidence="3" type="ORF">BXY45_110104</name>
</gene>
<dbReference type="Gene3D" id="3.50.50.60">
    <property type="entry name" value="FAD/NAD(P)-binding domain"/>
    <property type="match status" value="1"/>
</dbReference>
<name>A0A316A7L9_9ACTN</name>
<feature type="domain" description="FAD dependent oxidoreductase" evidence="2">
    <location>
        <begin position="21"/>
        <end position="378"/>
    </location>
</feature>
<evidence type="ECO:0000313" key="3">
    <source>
        <dbReference type="EMBL" id="PWJ53861.1"/>
    </source>
</evidence>
<dbReference type="GO" id="GO:0005737">
    <property type="term" value="C:cytoplasm"/>
    <property type="evidence" value="ECO:0007669"/>
    <property type="project" value="TreeGrafter"/>
</dbReference>
<sequence length="412" mass="42256">MVPDAGELHADAVQLPTSAQVVVIGGGALGLAAADEMARAGLDVLVLERDQLGSGSSAKPYGGVRATFSDPGNIALGQRGLEKYARLHEATPGGVGLARVGYLFCARTEAEALALEVSTELQRSMGSDAEVISPARAAELNPYLDPSVLVSASFSPQDGYAQPSLAVAAWAASARALGARVVEGVKVTGIETIDDGNHRRVVGVTTTAGPTSSTSTVRCEHVIVAAGAWSRSVGEMAGIDVPVEPVRRQIAFADVPAGTPGGAGGRPLPFTLDLSTTFYVHGSPEGLLLGISDAGQVPGFGRDYDDSWVPVFDAAAAVVAPSLVGLPLRDGWAGLYENTPDHNALIGESAHVAGLVLATGFSGHGFLQAPAVGEVVRDIVLGHTPELDVSGFSPERFAPQSAAPLLREVHII</sequence>
<dbReference type="InterPro" id="IPR006076">
    <property type="entry name" value="FAD-dep_OxRdtase"/>
</dbReference>
<dbReference type="PANTHER" id="PTHR13847:SF287">
    <property type="entry name" value="FAD-DEPENDENT OXIDOREDUCTASE DOMAIN-CONTAINING PROTEIN 1"/>
    <property type="match status" value="1"/>
</dbReference>
<organism evidence="3 4">
    <name type="scientific">Quadrisphaera granulorum</name>
    <dbReference type="NCBI Taxonomy" id="317664"/>
    <lineage>
        <taxon>Bacteria</taxon>
        <taxon>Bacillati</taxon>
        <taxon>Actinomycetota</taxon>
        <taxon>Actinomycetes</taxon>
        <taxon>Kineosporiales</taxon>
        <taxon>Kineosporiaceae</taxon>
        <taxon>Quadrisphaera</taxon>
    </lineage>
</organism>
<evidence type="ECO:0000313" key="4">
    <source>
        <dbReference type="Proteomes" id="UP000245469"/>
    </source>
</evidence>
<dbReference type="OrthoDB" id="9806452at2"/>
<evidence type="ECO:0000259" key="2">
    <source>
        <dbReference type="Pfam" id="PF01266"/>
    </source>
</evidence>
<dbReference type="InterPro" id="IPR036188">
    <property type="entry name" value="FAD/NAD-bd_sf"/>
</dbReference>
<dbReference type="EMBL" id="QGDQ01000010">
    <property type="protein sequence ID" value="PWJ53861.1"/>
    <property type="molecule type" value="Genomic_DNA"/>
</dbReference>
<dbReference type="Proteomes" id="UP000245469">
    <property type="component" value="Unassembled WGS sequence"/>
</dbReference>
<dbReference type="AlphaFoldDB" id="A0A316A7L9"/>
<comment type="caution">
    <text evidence="3">The sequence shown here is derived from an EMBL/GenBank/DDBJ whole genome shotgun (WGS) entry which is preliminary data.</text>
</comment>
<keyword evidence="1" id="KW-0560">Oxidoreductase</keyword>
<protein>
    <submittedName>
        <fullName evidence="3">Sarcosine oxidase subunit beta</fullName>
    </submittedName>
</protein>
<evidence type="ECO:0000256" key="1">
    <source>
        <dbReference type="ARBA" id="ARBA00023002"/>
    </source>
</evidence>